<reference evidence="2 3" key="1">
    <citation type="submission" date="2019-04" db="EMBL/GenBank/DDBJ databases">
        <title>Streptomyces oryziradicis sp. nov., a novel actinomycete isolated from rhizosphere soil of rice (Oryza sativa L.).</title>
        <authorList>
            <person name="Li C."/>
        </authorList>
    </citation>
    <scope>NUCLEOTIDE SEQUENCE [LARGE SCALE GENOMIC DNA]</scope>
    <source>
        <strain evidence="2 3">NEAU-C40</strain>
    </source>
</reference>
<feature type="region of interest" description="Disordered" evidence="1">
    <location>
        <begin position="20"/>
        <end position="47"/>
    </location>
</feature>
<dbReference type="EMBL" id="SUMC01000299">
    <property type="protein sequence ID" value="TJZ91868.1"/>
    <property type="molecule type" value="Genomic_DNA"/>
</dbReference>
<gene>
    <name evidence="2" type="ORF">FCI23_55355</name>
</gene>
<dbReference type="Proteomes" id="UP000305778">
    <property type="component" value="Unassembled WGS sequence"/>
</dbReference>
<dbReference type="OrthoDB" id="4251469at2"/>
<accession>A0A4V6WIR8</accession>
<dbReference type="AlphaFoldDB" id="A0A4V6WIR8"/>
<evidence type="ECO:0000256" key="1">
    <source>
        <dbReference type="SAM" id="MobiDB-lite"/>
    </source>
</evidence>
<comment type="caution">
    <text evidence="2">The sequence shown here is derived from an EMBL/GenBank/DDBJ whole genome shotgun (WGS) entry which is preliminary data.</text>
</comment>
<proteinExistence type="predicted"/>
<evidence type="ECO:0000313" key="3">
    <source>
        <dbReference type="Proteomes" id="UP000305778"/>
    </source>
</evidence>
<protein>
    <submittedName>
        <fullName evidence="2">Uncharacterized protein</fullName>
    </submittedName>
</protein>
<sequence length="188" mass="19462">MAVTVAALLLTAACAERTVGGPAAGVTAPPPDAATPSTRPSVMDSEASGRIQQQLDPAANAIEHLGASYPGSYTGQSVDIPGDRIIVYRKKDPAFDAALATLHTGVPAMLRDAPRTRAELFATQSQVATLVGHTTGYKIWTVGSGSDATWSRGVVEVQITGDLARAKRELAAKFGDRVQVTIGEPPVG</sequence>
<organism evidence="2 3">
    <name type="scientific">Actinacidiphila oryziradicis</name>
    <dbReference type="NCBI Taxonomy" id="2571141"/>
    <lineage>
        <taxon>Bacteria</taxon>
        <taxon>Bacillati</taxon>
        <taxon>Actinomycetota</taxon>
        <taxon>Actinomycetes</taxon>
        <taxon>Kitasatosporales</taxon>
        <taxon>Streptomycetaceae</taxon>
        <taxon>Actinacidiphila</taxon>
    </lineage>
</organism>
<evidence type="ECO:0000313" key="2">
    <source>
        <dbReference type="EMBL" id="TJZ91868.1"/>
    </source>
</evidence>
<name>A0A4V6WIR8_9ACTN</name>
<keyword evidence="3" id="KW-1185">Reference proteome</keyword>